<reference evidence="2" key="1">
    <citation type="submission" date="2021-01" db="EMBL/GenBank/DDBJ databases">
        <title>Whole genome shotgun sequence of Spirilliplanes yamanashiensis NBRC 15828.</title>
        <authorList>
            <person name="Komaki H."/>
            <person name="Tamura T."/>
        </authorList>
    </citation>
    <scope>NUCLEOTIDE SEQUENCE</scope>
    <source>
        <strain evidence="2">NBRC 15828</strain>
    </source>
</reference>
<evidence type="ECO:0000256" key="1">
    <source>
        <dbReference type="SAM" id="MobiDB-lite"/>
    </source>
</evidence>
<feature type="compositionally biased region" description="Basic and acidic residues" evidence="1">
    <location>
        <begin position="67"/>
        <end position="76"/>
    </location>
</feature>
<accession>A0A8J4DLB0</accession>
<name>A0A8J4DLB0_9ACTN</name>
<gene>
    <name evidence="2" type="ORF">Sya03_55440</name>
</gene>
<organism evidence="2 3">
    <name type="scientific">Spirilliplanes yamanashiensis</name>
    <dbReference type="NCBI Taxonomy" id="42233"/>
    <lineage>
        <taxon>Bacteria</taxon>
        <taxon>Bacillati</taxon>
        <taxon>Actinomycetota</taxon>
        <taxon>Actinomycetes</taxon>
        <taxon>Micromonosporales</taxon>
        <taxon>Micromonosporaceae</taxon>
        <taxon>Spirilliplanes</taxon>
    </lineage>
</organism>
<feature type="region of interest" description="Disordered" evidence="1">
    <location>
        <begin position="33"/>
        <end position="113"/>
    </location>
</feature>
<feature type="region of interest" description="Disordered" evidence="1">
    <location>
        <begin position="1"/>
        <end position="21"/>
    </location>
</feature>
<feature type="compositionally biased region" description="Basic residues" evidence="1">
    <location>
        <begin position="43"/>
        <end position="54"/>
    </location>
</feature>
<evidence type="ECO:0000313" key="2">
    <source>
        <dbReference type="EMBL" id="GIJ06192.1"/>
    </source>
</evidence>
<comment type="caution">
    <text evidence="2">The sequence shown here is derived from an EMBL/GenBank/DDBJ whole genome shotgun (WGS) entry which is preliminary data.</text>
</comment>
<protein>
    <submittedName>
        <fullName evidence="2">Uncharacterized protein</fullName>
    </submittedName>
</protein>
<keyword evidence="3" id="KW-1185">Reference proteome</keyword>
<proteinExistence type="predicted"/>
<sequence length="113" mass="11581">MAAIMAHRAPYEGACSRRGDGGRVYWIGGSPCAGKSSVAARAAARRVRRGRRGPPRADGGPRPARAHRADGPEHPRPPAPPAGPGVVEGADLLPARRVERHFGLGAPGGTLGA</sequence>
<dbReference type="EMBL" id="BOOY01000039">
    <property type="protein sequence ID" value="GIJ06192.1"/>
    <property type="molecule type" value="Genomic_DNA"/>
</dbReference>
<dbReference type="AlphaFoldDB" id="A0A8J4DLB0"/>
<dbReference type="Proteomes" id="UP000652013">
    <property type="component" value="Unassembled WGS sequence"/>
</dbReference>
<evidence type="ECO:0000313" key="3">
    <source>
        <dbReference type="Proteomes" id="UP000652013"/>
    </source>
</evidence>